<keyword evidence="5" id="KW-1185">Reference proteome</keyword>
<feature type="domain" description="SGNH hydrolase-type esterase" evidence="3">
    <location>
        <begin position="20"/>
        <end position="185"/>
    </location>
</feature>
<sequence>MPAPPPMVRGAEPLIFIASDSTAQSYGERAYPMTGWGQMLGCALRPGLAVENRAIGGRSTKSYRNEGRWQRLLRDLRKDDVVLIQFAHNDANQGIPTRYAPAETEYRANLLGFVADARRVGATPVLITPIAQRMFQPDGKAKAGFSAYSAVVRDIGRRERVKVIDLEALSRRWIDAAGAEAAKAWYMNIAPEEGFAAYPKGLKDDTHLRELGARGAANLVATAYRRLRLPHWRNVEAGHPDLVRATPLGRRGCH</sequence>
<dbReference type="SUPFAM" id="SSF52266">
    <property type="entry name" value="SGNH hydrolase"/>
    <property type="match status" value="1"/>
</dbReference>
<dbReference type="InterPro" id="IPR036514">
    <property type="entry name" value="SGNH_hydro_sf"/>
</dbReference>
<comment type="similarity">
    <text evidence="1">Belongs to the 'GDSL' lipolytic enzyme family.</text>
</comment>
<evidence type="ECO:0000256" key="2">
    <source>
        <dbReference type="ARBA" id="ARBA00022801"/>
    </source>
</evidence>
<proteinExistence type="inferred from homology"/>
<dbReference type="EMBL" id="SRXU01000002">
    <property type="protein sequence ID" value="TGX44721.1"/>
    <property type="molecule type" value="Genomic_DNA"/>
</dbReference>
<name>A0A4S1WN60_9SPHN</name>
<protein>
    <submittedName>
        <fullName evidence="4">Rhamnogalacturonan acetylesterase</fullName>
    </submittedName>
</protein>
<comment type="caution">
    <text evidence="4">The sequence shown here is derived from an EMBL/GenBank/DDBJ whole genome shotgun (WGS) entry which is preliminary data.</text>
</comment>
<gene>
    <name evidence="4" type="ORF">E5A74_06385</name>
</gene>
<dbReference type="Proteomes" id="UP000309848">
    <property type="component" value="Unassembled WGS sequence"/>
</dbReference>
<dbReference type="AlphaFoldDB" id="A0A4S1WN60"/>
<dbReference type="OrthoDB" id="191551at2"/>
<dbReference type="InterPro" id="IPR013830">
    <property type="entry name" value="SGNH_hydro"/>
</dbReference>
<evidence type="ECO:0000259" key="3">
    <source>
        <dbReference type="Pfam" id="PF13472"/>
    </source>
</evidence>
<dbReference type="CDD" id="cd01821">
    <property type="entry name" value="Rhamnogalacturan_acetylesterase_like"/>
    <property type="match status" value="1"/>
</dbReference>
<dbReference type="PANTHER" id="PTHR43695">
    <property type="entry name" value="PUTATIVE (AFU_ORTHOLOGUE AFUA_2G17250)-RELATED"/>
    <property type="match status" value="1"/>
</dbReference>
<reference evidence="4 5" key="1">
    <citation type="submission" date="2019-04" db="EMBL/GenBank/DDBJ databases">
        <title>Sphingomonas psychrotolerans sp. nov., isolated from soil in the Tianshan Mountains, Xinjiang, China.</title>
        <authorList>
            <person name="Luo Y."/>
            <person name="Sheng H."/>
        </authorList>
    </citation>
    <scope>NUCLEOTIDE SEQUENCE [LARGE SCALE GENOMIC DNA]</scope>
    <source>
        <strain evidence="4 5">KIS18-15</strain>
    </source>
</reference>
<dbReference type="PANTHER" id="PTHR43695:SF1">
    <property type="entry name" value="RHAMNOGALACTURONAN ACETYLESTERASE"/>
    <property type="match status" value="1"/>
</dbReference>
<accession>A0A4S1WN60</accession>
<evidence type="ECO:0000313" key="4">
    <source>
        <dbReference type="EMBL" id="TGX44721.1"/>
    </source>
</evidence>
<keyword evidence="2" id="KW-0378">Hydrolase</keyword>
<dbReference type="Pfam" id="PF13472">
    <property type="entry name" value="Lipase_GDSL_2"/>
    <property type="match status" value="1"/>
</dbReference>
<dbReference type="GO" id="GO:0016788">
    <property type="term" value="F:hydrolase activity, acting on ester bonds"/>
    <property type="evidence" value="ECO:0007669"/>
    <property type="project" value="UniProtKB-ARBA"/>
</dbReference>
<evidence type="ECO:0000313" key="5">
    <source>
        <dbReference type="Proteomes" id="UP000309848"/>
    </source>
</evidence>
<evidence type="ECO:0000256" key="1">
    <source>
        <dbReference type="ARBA" id="ARBA00008668"/>
    </source>
</evidence>
<dbReference type="InterPro" id="IPR037459">
    <property type="entry name" value="RhgT-like"/>
</dbReference>
<organism evidence="4 5">
    <name type="scientific">Sphingomonas naasensis</name>
    <dbReference type="NCBI Taxonomy" id="1344951"/>
    <lineage>
        <taxon>Bacteria</taxon>
        <taxon>Pseudomonadati</taxon>
        <taxon>Pseudomonadota</taxon>
        <taxon>Alphaproteobacteria</taxon>
        <taxon>Sphingomonadales</taxon>
        <taxon>Sphingomonadaceae</taxon>
        <taxon>Sphingomonas</taxon>
    </lineage>
</organism>
<dbReference type="Gene3D" id="3.40.50.1110">
    <property type="entry name" value="SGNH hydrolase"/>
    <property type="match status" value="1"/>
</dbReference>